<comment type="caution">
    <text evidence="14">The sequence shown here is derived from an EMBL/GenBank/DDBJ whole genome shotgun (WGS) entry which is preliminary data.</text>
</comment>
<evidence type="ECO:0008006" key="16">
    <source>
        <dbReference type="Google" id="ProtNLM"/>
    </source>
</evidence>
<feature type="transmembrane region" description="Helical" evidence="13">
    <location>
        <begin position="976"/>
        <end position="1000"/>
    </location>
</feature>
<feature type="transmembrane region" description="Helical" evidence="13">
    <location>
        <begin position="127"/>
        <end position="147"/>
    </location>
</feature>
<feature type="transmembrane region" description="Helical" evidence="13">
    <location>
        <begin position="644"/>
        <end position="666"/>
    </location>
</feature>
<accession>A0ABQ9E4G3</accession>
<keyword evidence="9 13" id="KW-0472">Membrane</keyword>
<evidence type="ECO:0000313" key="15">
    <source>
        <dbReference type="Proteomes" id="UP001217089"/>
    </source>
</evidence>
<feature type="transmembrane region" description="Helical" evidence="13">
    <location>
        <begin position="673"/>
        <end position="691"/>
    </location>
</feature>
<evidence type="ECO:0000256" key="9">
    <source>
        <dbReference type="ARBA" id="ARBA00023136"/>
    </source>
</evidence>
<dbReference type="InterPro" id="IPR001734">
    <property type="entry name" value="Na/solute_symporter"/>
</dbReference>
<keyword evidence="5 13" id="KW-0812">Transmembrane</keyword>
<dbReference type="PANTHER" id="PTHR42985">
    <property type="entry name" value="SODIUM-COUPLED MONOCARBOXYLATE TRANSPORTER"/>
    <property type="match status" value="1"/>
</dbReference>
<evidence type="ECO:0000256" key="3">
    <source>
        <dbReference type="ARBA" id="ARBA00022448"/>
    </source>
</evidence>
<comment type="catalytic activity">
    <reaction evidence="12">
        <text>iodide(out) + 2 Na(+)(out) = iodide(in) + 2 Na(+)(in)</text>
        <dbReference type="Rhea" id="RHEA:71207"/>
        <dbReference type="ChEBI" id="CHEBI:16382"/>
        <dbReference type="ChEBI" id="CHEBI:29101"/>
    </reaction>
</comment>
<feature type="transmembrane region" description="Helical" evidence="13">
    <location>
        <begin position="611"/>
        <end position="632"/>
    </location>
</feature>
<feature type="transmembrane region" description="Helical" evidence="13">
    <location>
        <begin position="571"/>
        <end position="590"/>
    </location>
</feature>
<feature type="transmembrane region" description="Helical" evidence="13">
    <location>
        <begin position="159"/>
        <end position="180"/>
    </location>
</feature>
<feature type="transmembrane region" description="Helical" evidence="13">
    <location>
        <begin position="915"/>
        <end position="937"/>
    </location>
</feature>
<keyword evidence="7" id="KW-0915">Sodium</keyword>
<comment type="subcellular location">
    <subcellularLocation>
        <location evidence="1">Cell membrane</location>
        <topology evidence="1">Multi-pass membrane protein</topology>
    </subcellularLocation>
</comment>
<evidence type="ECO:0000256" key="10">
    <source>
        <dbReference type="ARBA" id="ARBA00023180"/>
    </source>
</evidence>
<feature type="transmembrane region" description="Helical" evidence="13">
    <location>
        <begin position="239"/>
        <end position="257"/>
    </location>
</feature>
<sequence length="1238" mass="136657">MATTFTVLDYCLFVAVLCVSALIGIYYLLKEKWQTKQATSEDILMGGRDMPVFPVAMSLVASYMSAITVLGIPTEMYVFGTEYWLVALSGLMTYPVTCHIFLPFFHNLHLASAYQYLELRFNRATRYLASAMFALETLLYMAVVLYAPALALNQVTGLSLWGSILSVGAVVTFYTSMGGLKAVLWTDTFQTLVVIGSLIGVIAIGSAHLGGLGEVWRIADLGGRIEFSNFDLSPFTRCTFWGLTIGSFIGQLTIYGANQTMLQRYMSIRNVKNAQISLYISLPATLLLVSIVCLSGLVIYASYYTCDPFIDVGGLLVVALAFLCSLLGTTVLQIMITVLGIAGGPLLALFLMGMFFPCVNAKGAIFGFLSSAICVFWIAIGSFIYEAPLPMLPFRSDGCTVNDHVTYSSFNLSARVIDLANHHQSGIKMIYTISFLWYPTVAIVIALINGIFVSWITGWRKDAISPRFIYPVTENLCCILPNCILNCLDCHRLWTYNVSSETHLLSDDDDEDDVLSTHMLKKRNRETARLLPSKTNRMDSFETEITTLRSCRKVCELCPGEPIGEFVAVDYVLFAAVLAISALIGVFYMVKEARAAKQATADDVLMGGRDIGIFPIAMSLMASFMSAITVLGTPTEMYNNNTSYWIAGMAMILTVIVTNHVFLPFFHNLNLTSAYELLYMGVVLYAPSLALNQVTGLSLELSIVAIGLVCTFYTALGGLRAVVWTDTFQTFVVMAGLIAIIVQGSIDLGGFEQVWNIADTGGRIHFIDWDADPTVRHSIWALIIGSFVGQLTIYAANQTMIQRYLAIKEIKNSQRALYVSLPLTLILSTVVCLVGLVIYSTYHDCDPYIMNMLLPFLVMDKLTFLPGLPGLFVACLFSASLSSISSGLNALAIVILEDIFKLYWEWRGTDVSPTWMARIAKLLGLLCGGLVIGIAFLSRFLGQTVLQIMLSIFGMVGGPLLGLFISGIFFPWINSAGALCGLIVSAVMAFWVGVGGTVVLPPPPIHGVSAAVCDVIQRNCSSLSNNNTGVSTTLSSTLISTTMAATTSTPSINGDDIWIYHLSYLWYGLFAVLISLIVGIVVTLFSAFFTDMNESEDIEPHLIHSVVDRVCCYLPLSCQRVHRFRRTYYQFLLKQIIIHSRKKECLDFYSNLQYQFQLFSIYSIIEMLFEIFFIQDEIEIATIQKYSDSNTYHSKTGIDAPYPVSDDDIDMKPKIGGVYRNGNTTRELDPDYESLSKL</sequence>
<name>A0ABQ9E4G3_TEGGR</name>
<keyword evidence="11" id="KW-0739">Sodium transport</keyword>
<dbReference type="Pfam" id="PF00474">
    <property type="entry name" value="SSF"/>
    <property type="match status" value="2"/>
</dbReference>
<dbReference type="Proteomes" id="UP001217089">
    <property type="component" value="Unassembled WGS sequence"/>
</dbReference>
<keyword evidence="4" id="KW-1003">Cell membrane</keyword>
<feature type="transmembrane region" description="Helical" evidence="13">
    <location>
        <begin position="778"/>
        <end position="796"/>
    </location>
</feature>
<dbReference type="NCBIfam" id="TIGR00813">
    <property type="entry name" value="sss"/>
    <property type="match status" value="2"/>
</dbReference>
<evidence type="ECO:0000256" key="12">
    <source>
        <dbReference type="ARBA" id="ARBA00036099"/>
    </source>
</evidence>
<evidence type="ECO:0000256" key="4">
    <source>
        <dbReference type="ARBA" id="ARBA00022475"/>
    </source>
</evidence>
<evidence type="ECO:0000256" key="5">
    <source>
        <dbReference type="ARBA" id="ARBA00022692"/>
    </source>
</evidence>
<reference evidence="14 15" key="1">
    <citation type="submission" date="2022-12" db="EMBL/GenBank/DDBJ databases">
        <title>Chromosome-level genome of Tegillarca granosa.</title>
        <authorList>
            <person name="Kim J."/>
        </authorList>
    </citation>
    <scope>NUCLEOTIDE SEQUENCE [LARGE SCALE GENOMIC DNA]</scope>
    <source>
        <strain evidence="14">Teg-2019</strain>
        <tissue evidence="14">Adductor muscle</tissue>
    </source>
</reference>
<organism evidence="14 15">
    <name type="scientific">Tegillarca granosa</name>
    <name type="common">Malaysian cockle</name>
    <name type="synonym">Anadara granosa</name>
    <dbReference type="NCBI Taxonomy" id="220873"/>
    <lineage>
        <taxon>Eukaryota</taxon>
        <taxon>Metazoa</taxon>
        <taxon>Spiralia</taxon>
        <taxon>Lophotrochozoa</taxon>
        <taxon>Mollusca</taxon>
        <taxon>Bivalvia</taxon>
        <taxon>Autobranchia</taxon>
        <taxon>Pteriomorphia</taxon>
        <taxon>Arcoida</taxon>
        <taxon>Arcoidea</taxon>
        <taxon>Arcidae</taxon>
        <taxon>Tegillarca</taxon>
    </lineage>
</organism>
<keyword evidence="10" id="KW-0325">Glycoprotein</keyword>
<feature type="transmembrane region" description="Helical" evidence="13">
    <location>
        <begin position="871"/>
        <end position="895"/>
    </location>
</feature>
<evidence type="ECO:0000256" key="11">
    <source>
        <dbReference type="ARBA" id="ARBA00023201"/>
    </source>
</evidence>
<protein>
    <recommendedName>
        <fullName evidence="16">Sodium-coupled monocarboxylate transporter 1</fullName>
    </recommendedName>
</protein>
<evidence type="ECO:0000256" key="6">
    <source>
        <dbReference type="ARBA" id="ARBA00022989"/>
    </source>
</evidence>
<feature type="transmembrane region" description="Helical" evidence="13">
    <location>
        <begin position="278"/>
        <end position="303"/>
    </location>
</feature>
<keyword evidence="15" id="KW-1185">Reference proteome</keyword>
<gene>
    <name evidence="14" type="ORF">KUTeg_021822</name>
</gene>
<feature type="transmembrane region" description="Helical" evidence="13">
    <location>
        <begin position="192"/>
        <end position="219"/>
    </location>
</feature>
<dbReference type="PROSITE" id="PS00456">
    <property type="entry name" value="NA_SOLUT_SYMP_1"/>
    <property type="match status" value="2"/>
</dbReference>
<feature type="transmembrane region" description="Helical" evidence="13">
    <location>
        <begin position="697"/>
        <end position="716"/>
    </location>
</feature>
<keyword evidence="6 13" id="KW-1133">Transmembrane helix</keyword>
<evidence type="ECO:0000313" key="14">
    <source>
        <dbReference type="EMBL" id="KAJ8300303.1"/>
    </source>
</evidence>
<feature type="transmembrane region" description="Helical" evidence="13">
    <location>
        <begin position="728"/>
        <end position="746"/>
    </location>
</feature>
<feature type="transmembrane region" description="Helical" evidence="13">
    <location>
        <begin position="12"/>
        <end position="29"/>
    </location>
</feature>
<feature type="transmembrane region" description="Helical" evidence="13">
    <location>
        <begin position="50"/>
        <end position="72"/>
    </location>
</feature>
<dbReference type="InterPro" id="IPR051163">
    <property type="entry name" value="Sodium:Solute_Symporter_SSF"/>
</dbReference>
<dbReference type="InterPro" id="IPR038377">
    <property type="entry name" value="Na/Glc_symporter_sf"/>
</dbReference>
<dbReference type="PANTHER" id="PTHR42985:SF40">
    <property type="entry name" value="LD47995P-RELATED"/>
    <property type="match status" value="1"/>
</dbReference>
<feature type="transmembrane region" description="Helical" evidence="13">
    <location>
        <begin position="84"/>
        <end position="106"/>
    </location>
</feature>
<feature type="transmembrane region" description="Helical" evidence="13">
    <location>
        <begin position="435"/>
        <end position="456"/>
    </location>
</feature>
<comment type="similarity">
    <text evidence="2">Belongs to the sodium:solute symporter (SSF) (TC 2.A.21) family.</text>
</comment>
<evidence type="ECO:0000256" key="13">
    <source>
        <dbReference type="SAM" id="Phobius"/>
    </source>
</evidence>
<dbReference type="PROSITE" id="PS50283">
    <property type="entry name" value="NA_SOLUT_SYMP_3"/>
    <property type="match status" value="2"/>
</dbReference>
<feature type="transmembrane region" description="Helical" evidence="13">
    <location>
        <begin position="1064"/>
        <end position="1089"/>
    </location>
</feature>
<keyword evidence="8" id="KW-0406">Ion transport</keyword>
<dbReference type="Gene3D" id="1.20.1730.10">
    <property type="entry name" value="Sodium/glucose cotransporter"/>
    <property type="match status" value="3"/>
</dbReference>
<feature type="transmembrane region" description="Helical" evidence="13">
    <location>
        <begin position="309"/>
        <end position="327"/>
    </location>
</feature>
<proteinExistence type="inferred from homology"/>
<dbReference type="CDD" id="cd11492">
    <property type="entry name" value="SLC5sbd_NIS-SMVT"/>
    <property type="match status" value="2"/>
</dbReference>
<evidence type="ECO:0000256" key="2">
    <source>
        <dbReference type="ARBA" id="ARBA00006434"/>
    </source>
</evidence>
<evidence type="ECO:0000256" key="8">
    <source>
        <dbReference type="ARBA" id="ARBA00023065"/>
    </source>
</evidence>
<keyword evidence="3" id="KW-0813">Transport</keyword>
<evidence type="ECO:0000256" key="7">
    <source>
        <dbReference type="ARBA" id="ARBA00023053"/>
    </source>
</evidence>
<feature type="transmembrane region" description="Helical" evidence="13">
    <location>
        <begin position="334"/>
        <end position="357"/>
    </location>
</feature>
<dbReference type="InterPro" id="IPR018212">
    <property type="entry name" value="Na/solute_symporter_CS"/>
</dbReference>
<dbReference type="EMBL" id="JARBDR010000919">
    <property type="protein sequence ID" value="KAJ8300303.1"/>
    <property type="molecule type" value="Genomic_DNA"/>
</dbReference>
<evidence type="ECO:0000256" key="1">
    <source>
        <dbReference type="ARBA" id="ARBA00004651"/>
    </source>
</evidence>
<feature type="transmembrane region" description="Helical" evidence="13">
    <location>
        <begin position="363"/>
        <end position="385"/>
    </location>
</feature>
<feature type="transmembrane region" description="Helical" evidence="13">
    <location>
        <begin position="949"/>
        <end position="970"/>
    </location>
</feature>
<feature type="transmembrane region" description="Helical" evidence="13">
    <location>
        <begin position="817"/>
        <end position="842"/>
    </location>
</feature>